<evidence type="ECO:0000313" key="5">
    <source>
        <dbReference type="Proteomes" id="UP000831768"/>
    </source>
</evidence>
<dbReference type="PROSITE" id="PS51186">
    <property type="entry name" value="GNAT"/>
    <property type="match status" value="1"/>
</dbReference>
<evidence type="ECO:0000256" key="2">
    <source>
        <dbReference type="ARBA" id="ARBA00023315"/>
    </source>
</evidence>
<dbReference type="SUPFAM" id="SSF55729">
    <property type="entry name" value="Acyl-CoA N-acyltransferases (Nat)"/>
    <property type="match status" value="1"/>
</dbReference>
<dbReference type="PANTHER" id="PTHR23091">
    <property type="entry name" value="N-TERMINAL ACETYLTRANSFERASE"/>
    <property type="match status" value="1"/>
</dbReference>
<dbReference type="InterPro" id="IPR006464">
    <property type="entry name" value="AcTrfase_RimI/Ard1"/>
</dbReference>
<dbReference type="NCBIfam" id="TIGR01575">
    <property type="entry name" value="rimI"/>
    <property type="match status" value="1"/>
</dbReference>
<dbReference type="Proteomes" id="UP000831768">
    <property type="component" value="Chromosome"/>
</dbReference>
<sequence length="163" mass="17964">MLPRGVLSGVTTTVSGTEFAIRDAERSDLLAVFRIEKASFPQPWPFQAFERFLDAPGFLVAERGGTIVGYVVADSVPNHGRAIGHVKDFAVHPDHRGVGIGTSLLQRTLAELAMQGVHIVKLEVRETNDAAISLYRQLGFTHRRTVPRYYANGEDALIMVYEA</sequence>
<dbReference type="Gene3D" id="3.40.630.30">
    <property type="match status" value="1"/>
</dbReference>
<keyword evidence="4" id="KW-0687">Ribonucleoprotein</keyword>
<keyword evidence="4" id="KW-0689">Ribosomal protein</keyword>
<dbReference type="AlphaFoldDB" id="A0A8U0A459"/>
<evidence type="ECO:0000313" key="4">
    <source>
        <dbReference type="EMBL" id="UPM43599.1"/>
    </source>
</evidence>
<dbReference type="GO" id="GO:0031415">
    <property type="term" value="C:NatA complex"/>
    <property type="evidence" value="ECO:0007669"/>
    <property type="project" value="InterPro"/>
</dbReference>
<dbReference type="InterPro" id="IPR000182">
    <property type="entry name" value="GNAT_dom"/>
</dbReference>
<protein>
    <submittedName>
        <fullName evidence="4">Ribosomal protein S18-alanine N-acetyltransferase</fullName>
        <ecNumber evidence="4">2.3.1.266</ecNumber>
    </submittedName>
</protein>
<reference evidence="4" key="1">
    <citation type="submission" date="2022-04" db="EMBL/GenBank/DDBJ databases">
        <title>Halocatena sp. nov., isolated from a salt lake.</title>
        <authorList>
            <person name="Cui H.-L."/>
        </authorList>
    </citation>
    <scope>NUCLEOTIDE SEQUENCE</scope>
    <source>
        <strain evidence="4">AD-1</strain>
    </source>
</reference>
<name>A0A8U0A459_9EURY</name>
<keyword evidence="1 4" id="KW-0808">Transferase</keyword>
<dbReference type="CDD" id="cd04301">
    <property type="entry name" value="NAT_SF"/>
    <property type="match status" value="1"/>
</dbReference>
<accession>A0A8U0A459</accession>
<proteinExistence type="predicted"/>
<dbReference type="KEGG" id="haad:MW046_03910"/>
<dbReference type="GO" id="GO:0008999">
    <property type="term" value="F:protein-N-terminal-alanine acetyltransferase activity"/>
    <property type="evidence" value="ECO:0007669"/>
    <property type="project" value="UniProtKB-EC"/>
</dbReference>
<keyword evidence="5" id="KW-1185">Reference proteome</keyword>
<gene>
    <name evidence="4" type="primary">rimI</name>
    <name evidence="4" type="ORF">MW046_03910</name>
</gene>
<dbReference type="InterPro" id="IPR045047">
    <property type="entry name" value="Ard1-like"/>
</dbReference>
<dbReference type="GO" id="GO:0005840">
    <property type="term" value="C:ribosome"/>
    <property type="evidence" value="ECO:0007669"/>
    <property type="project" value="UniProtKB-KW"/>
</dbReference>
<dbReference type="Pfam" id="PF00583">
    <property type="entry name" value="Acetyltransf_1"/>
    <property type="match status" value="1"/>
</dbReference>
<dbReference type="EC" id="2.3.1.266" evidence="4"/>
<dbReference type="EMBL" id="CP096019">
    <property type="protein sequence ID" value="UPM43599.1"/>
    <property type="molecule type" value="Genomic_DNA"/>
</dbReference>
<organism evidence="4 5">
    <name type="scientific">Halocatena salina</name>
    <dbReference type="NCBI Taxonomy" id="2934340"/>
    <lineage>
        <taxon>Archaea</taxon>
        <taxon>Methanobacteriati</taxon>
        <taxon>Methanobacteriota</taxon>
        <taxon>Stenosarchaea group</taxon>
        <taxon>Halobacteria</taxon>
        <taxon>Halobacteriales</taxon>
        <taxon>Natronomonadaceae</taxon>
        <taxon>Halocatena</taxon>
    </lineage>
</organism>
<evidence type="ECO:0000259" key="3">
    <source>
        <dbReference type="PROSITE" id="PS51186"/>
    </source>
</evidence>
<dbReference type="RefSeq" id="WP_247994262.1">
    <property type="nucleotide sequence ID" value="NZ_CP096019.1"/>
</dbReference>
<feature type="domain" description="N-acetyltransferase" evidence="3">
    <location>
        <begin position="19"/>
        <end position="163"/>
    </location>
</feature>
<keyword evidence="2 4" id="KW-0012">Acyltransferase</keyword>
<dbReference type="GeneID" id="71927163"/>
<dbReference type="InterPro" id="IPR016181">
    <property type="entry name" value="Acyl_CoA_acyltransferase"/>
</dbReference>
<evidence type="ECO:0000256" key="1">
    <source>
        <dbReference type="ARBA" id="ARBA00022679"/>
    </source>
</evidence>
<dbReference type="PANTHER" id="PTHR23091:SF4">
    <property type="entry name" value="N-TERMINAL AMINO-ACID N(ALPHA)-ACETYLTRANSFERASE NATA"/>
    <property type="match status" value="1"/>
</dbReference>